<comment type="similarity">
    <text evidence="2">Belongs to the GMC oxidoreductase family.</text>
</comment>
<dbReference type="Pfam" id="PF05199">
    <property type="entry name" value="GMC_oxred_C"/>
    <property type="match status" value="1"/>
</dbReference>
<evidence type="ECO:0000313" key="9">
    <source>
        <dbReference type="Proteomes" id="UP000309389"/>
    </source>
</evidence>
<evidence type="ECO:0000256" key="1">
    <source>
        <dbReference type="ARBA" id="ARBA00001974"/>
    </source>
</evidence>
<accession>A0A4T3F1Y3</accession>
<protein>
    <submittedName>
        <fullName evidence="8">GMC family oxidoreductase</fullName>
    </submittedName>
</protein>
<dbReference type="PANTHER" id="PTHR42784:SF1">
    <property type="entry name" value="PYRANOSE 2-OXIDASE"/>
    <property type="match status" value="1"/>
</dbReference>
<feature type="domain" description="Glucose-methanol-choline oxidoreductase C-terminal" evidence="7">
    <location>
        <begin position="391"/>
        <end position="518"/>
    </location>
</feature>
<dbReference type="EMBL" id="SSHH01000001">
    <property type="protein sequence ID" value="TIX51235.1"/>
    <property type="molecule type" value="Genomic_DNA"/>
</dbReference>
<keyword evidence="9" id="KW-1185">Reference proteome</keyword>
<name>A0A4T3F1Y3_9SPHN</name>
<evidence type="ECO:0000259" key="7">
    <source>
        <dbReference type="Pfam" id="PF05199"/>
    </source>
</evidence>
<evidence type="ECO:0000256" key="3">
    <source>
        <dbReference type="ARBA" id="ARBA00022630"/>
    </source>
</evidence>
<dbReference type="InterPro" id="IPR006076">
    <property type="entry name" value="FAD-dep_OxRdtase"/>
</dbReference>
<evidence type="ECO:0000256" key="5">
    <source>
        <dbReference type="ARBA" id="ARBA00023002"/>
    </source>
</evidence>
<dbReference type="AlphaFoldDB" id="A0A4T3F1Y3"/>
<keyword evidence="3" id="KW-0285">Flavoprotein</keyword>
<dbReference type="SUPFAM" id="SSF51905">
    <property type="entry name" value="FAD/NAD(P)-binding domain"/>
    <property type="match status" value="1"/>
</dbReference>
<organism evidence="8 9">
    <name type="scientific">Alteraurantiacibacter aquimixticola</name>
    <dbReference type="NCBI Taxonomy" id="2489173"/>
    <lineage>
        <taxon>Bacteria</taxon>
        <taxon>Pseudomonadati</taxon>
        <taxon>Pseudomonadota</taxon>
        <taxon>Alphaproteobacteria</taxon>
        <taxon>Sphingomonadales</taxon>
        <taxon>Erythrobacteraceae</taxon>
        <taxon>Alteraurantiacibacter</taxon>
    </lineage>
</organism>
<evidence type="ECO:0000313" key="8">
    <source>
        <dbReference type="EMBL" id="TIX51235.1"/>
    </source>
</evidence>
<comment type="cofactor">
    <cofactor evidence="1">
        <name>FAD</name>
        <dbReference type="ChEBI" id="CHEBI:57692"/>
    </cofactor>
</comment>
<dbReference type="Pfam" id="PF01266">
    <property type="entry name" value="DAO"/>
    <property type="match status" value="1"/>
</dbReference>
<comment type="caution">
    <text evidence="8">The sequence shown here is derived from an EMBL/GenBank/DDBJ whole genome shotgun (WGS) entry which is preliminary data.</text>
</comment>
<evidence type="ECO:0000256" key="2">
    <source>
        <dbReference type="ARBA" id="ARBA00010790"/>
    </source>
</evidence>
<dbReference type="InterPro" id="IPR036188">
    <property type="entry name" value="FAD/NAD-bd_sf"/>
</dbReference>
<evidence type="ECO:0000259" key="6">
    <source>
        <dbReference type="Pfam" id="PF01266"/>
    </source>
</evidence>
<proteinExistence type="inferred from homology"/>
<gene>
    <name evidence="8" type="ORF">E5222_01830</name>
</gene>
<keyword evidence="5" id="KW-0560">Oxidoreductase</keyword>
<dbReference type="RefSeq" id="WP_136691949.1">
    <property type="nucleotide sequence ID" value="NZ_SSHH01000001.1"/>
</dbReference>
<dbReference type="PANTHER" id="PTHR42784">
    <property type="entry name" value="PYRANOSE 2-OXIDASE"/>
    <property type="match status" value="1"/>
</dbReference>
<evidence type="ECO:0000256" key="4">
    <source>
        <dbReference type="ARBA" id="ARBA00022827"/>
    </source>
</evidence>
<dbReference type="Proteomes" id="UP000309389">
    <property type="component" value="Unassembled WGS sequence"/>
</dbReference>
<feature type="domain" description="FAD dependent oxidoreductase" evidence="6">
    <location>
        <begin position="18"/>
        <end position="122"/>
    </location>
</feature>
<dbReference type="InterPro" id="IPR051473">
    <property type="entry name" value="P2Ox-like"/>
</dbReference>
<sequence length="531" mass="58952">MVLRDFSLSDNADTFAADICVVGAGAAGITLARELGDRGFDVILLEGGDKGISASAQELFTGESVGAPIALDEGRYRVYGGSTLRWRGRCAALDPIDFEPRPWVPDSGWPLEAHDFGQHYRQAWEYCGFRDLGPSDADVLRKRLKFNGDLDNSPIRPYIWRFAPTGREIYQDWAKRFGPRLEKSRNVTVLLNANATALVPSPSNNHVEAVEISSREGKRAQIRAREFIFACGGIENARLALNFAEQTPGLFESVSDALGRYFMQHPKAVTAKVLPEDGQEIRLQRMFNILLQPRGTQYEVGLALSEKAQRDLRLMNCSGHFRYVERPDSGWWHVKSLMGRKGARSPAHVHFKGMLTDSKRIASNAARRLCGRHSLLPSPDALFVAEVEQVPDRDSRVMLLDDRDGLGLRKARIDWRISEVEHRTVLSFTHFADVALRRLGFGRLQIDEGFSTRGTMANGQLRESYHHIGATRMSETGATGVVDGNSAVHGVDNLYFTGSSVMPTGGHANPTLTIVALALRLADHMMQRQPA</sequence>
<dbReference type="OrthoDB" id="9798604at2"/>
<reference evidence="8 9" key="1">
    <citation type="submission" date="2019-04" db="EMBL/GenBank/DDBJ databases">
        <title>Altererythrobacter aquimixticola sp. nov., isolated from sediment of junction between the ocean and a freshwater spring.</title>
        <authorList>
            <person name="Yoon J.-H."/>
        </authorList>
    </citation>
    <scope>NUCLEOTIDE SEQUENCE [LARGE SCALE GENOMIC DNA]</scope>
    <source>
        <strain evidence="8 9">SSKS-13</strain>
    </source>
</reference>
<dbReference type="InterPro" id="IPR007867">
    <property type="entry name" value="GMC_OxRtase_C"/>
</dbReference>
<dbReference type="GO" id="GO:0016614">
    <property type="term" value="F:oxidoreductase activity, acting on CH-OH group of donors"/>
    <property type="evidence" value="ECO:0007669"/>
    <property type="project" value="InterPro"/>
</dbReference>
<dbReference type="Gene3D" id="3.50.50.60">
    <property type="entry name" value="FAD/NAD(P)-binding domain"/>
    <property type="match status" value="2"/>
</dbReference>
<keyword evidence="4" id="KW-0274">FAD</keyword>